<comment type="caution">
    <text evidence="2">The sequence shown here is derived from an EMBL/GenBank/DDBJ whole genome shotgun (WGS) entry which is preliminary data.</text>
</comment>
<keyword evidence="3" id="KW-1185">Reference proteome</keyword>
<accession>A0A8G2CI46</accession>
<evidence type="ECO:0000313" key="3">
    <source>
        <dbReference type="Proteomes" id="UP000186308"/>
    </source>
</evidence>
<gene>
    <name evidence="2" type="ORF">SAMN05421828_102146</name>
</gene>
<reference evidence="2 3" key="1">
    <citation type="submission" date="2017-01" db="EMBL/GenBank/DDBJ databases">
        <authorList>
            <person name="Varghese N."/>
            <person name="Submissions S."/>
        </authorList>
    </citation>
    <scope>NUCLEOTIDE SEQUENCE [LARGE SCALE GENOMIC DNA]</scope>
    <source>
        <strain evidence="2 3">ATCC 35905</strain>
    </source>
</reference>
<dbReference type="Pfam" id="PF13441">
    <property type="entry name" value="Gly-zipper_YMGG"/>
    <property type="match status" value="1"/>
</dbReference>
<proteinExistence type="predicted"/>
<dbReference type="AlphaFoldDB" id="A0A8G2CI46"/>
<dbReference type="EMBL" id="FTNE01000002">
    <property type="protein sequence ID" value="SIQ18908.1"/>
    <property type="molecule type" value="Genomic_DNA"/>
</dbReference>
<dbReference type="RefSeq" id="WP_029312986.1">
    <property type="nucleotide sequence ID" value="NZ_DAOMCH010000007.1"/>
</dbReference>
<feature type="domain" description="YMGG-like Gly-zipper" evidence="1">
    <location>
        <begin position="29"/>
        <end position="72"/>
    </location>
</feature>
<evidence type="ECO:0000259" key="1">
    <source>
        <dbReference type="Pfam" id="PF13441"/>
    </source>
</evidence>
<sequence length="81" mass="7260">MKLRAFGLIVVLAGATLGLSGCGYTPGSRALSGGAIGAGTGAIIGAATGTGPAGGALIGGAIGAIGGAVTSARTINLGHGL</sequence>
<evidence type="ECO:0000313" key="2">
    <source>
        <dbReference type="EMBL" id="SIQ18908.1"/>
    </source>
</evidence>
<name>A0A8G2CI46_ACIRU</name>
<dbReference type="PROSITE" id="PS51257">
    <property type="entry name" value="PROKAR_LIPOPROTEIN"/>
    <property type="match status" value="1"/>
</dbReference>
<dbReference type="Proteomes" id="UP000186308">
    <property type="component" value="Unassembled WGS sequence"/>
</dbReference>
<dbReference type="InterPro" id="IPR027367">
    <property type="entry name" value="Gly-zipper_YMGG"/>
</dbReference>
<organism evidence="2 3">
    <name type="scientific">Acidiphilium rubrum</name>
    <dbReference type="NCBI Taxonomy" id="526"/>
    <lineage>
        <taxon>Bacteria</taxon>
        <taxon>Pseudomonadati</taxon>
        <taxon>Pseudomonadota</taxon>
        <taxon>Alphaproteobacteria</taxon>
        <taxon>Acetobacterales</taxon>
        <taxon>Acidocellaceae</taxon>
        <taxon>Acidiphilium</taxon>
    </lineage>
</organism>
<protein>
    <recommendedName>
        <fullName evidence="1">YMGG-like Gly-zipper domain-containing protein</fullName>
    </recommendedName>
</protein>